<accession>A0A7S3YI47</accession>
<organism evidence="2">
    <name type="scientific">Lotharella globosa</name>
    <dbReference type="NCBI Taxonomy" id="91324"/>
    <lineage>
        <taxon>Eukaryota</taxon>
        <taxon>Sar</taxon>
        <taxon>Rhizaria</taxon>
        <taxon>Cercozoa</taxon>
        <taxon>Chlorarachniophyceae</taxon>
        <taxon>Lotharella</taxon>
    </lineage>
</organism>
<proteinExistence type="predicted"/>
<gene>
    <name evidence="2" type="ORF">LGLO00237_LOCUS5531</name>
</gene>
<reference evidence="2" key="1">
    <citation type="submission" date="2021-01" db="EMBL/GenBank/DDBJ databases">
        <authorList>
            <person name="Corre E."/>
            <person name="Pelletier E."/>
            <person name="Niang G."/>
            <person name="Scheremetjew M."/>
            <person name="Finn R."/>
            <person name="Kale V."/>
            <person name="Holt S."/>
            <person name="Cochrane G."/>
            <person name="Meng A."/>
            <person name="Brown T."/>
            <person name="Cohen L."/>
        </authorList>
    </citation>
    <scope>NUCLEOTIDE SEQUENCE</scope>
    <source>
        <strain evidence="2">CCCM811</strain>
    </source>
</reference>
<dbReference type="PANTHER" id="PTHR44068">
    <property type="entry name" value="ZGC:194242"/>
    <property type="match status" value="1"/>
</dbReference>
<evidence type="ECO:0000313" key="2">
    <source>
        <dbReference type="EMBL" id="CAE0652386.1"/>
    </source>
</evidence>
<dbReference type="PANTHER" id="PTHR44068:SF11">
    <property type="entry name" value="GERANYL DIPHOSPHATE 2-C-METHYLTRANSFERASE"/>
    <property type="match status" value="1"/>
</dbReference>
<dbReference type="AlphaFoldDB" id="A0A7S3YI47"/>
<sequence length="275" mass="30476">MGDAKIEEVEKEVDTYYSSEDTDKAYRTCWGEGNIHFGYFPKLDDDTKAAIPFDKAAEALTQKMITTAGEFSDKSKVLDLGSGYGKPACDVARVTGAEVWGVDLSEMHVQRSIELAKKTKVDKRANFVVGSFTSLPKEVLNQSGTFTHVWSQVAWCHCHADIMKILGEANKALAKGGKLVVNDFLGTDGKVEDNTKEHVWKRLRFTELLGPLAWKECLENAGFVIEKYEDWSHHLQHGYEELASTANKHGFKSADGAPLGDNYKVQGGYGSIEMV</sequence>
<dbReference type="InterPro" id="IPR050447">
    <property type="entry name" value="Erg6_SMT_methyltransf"/>
</dbReference>
<dbReference type="Gene3D" id="3.40.50.150">
    <property type="entry name" value="Vaccinia Virus protein VP39"/>
    <property type="match status" value="1"/>
</dbReference>
<dbReference type="SUPFAM" id="SSF53335">
    <property type="entry name" value="S-adenosyl-L-methionine-dependent methyltransferases"/>
    <property type="match status" value="1"/>
</dbReference>
<dbReference type="EMBL" id="HBIV01007469">
    <property type="protein sequence ID" value="CAE0652386.1"/>
    <property type="molecule type" value="Transcribed_RNA"/>
</dbReference>
<name>A0A7S3YI47_9EUKA</name>
<dbReference type="CDD" id="cd02440">
    <property type="entry name" value="AdoMet_MTases"/>
    <property type="match status" value="1"/>
</dbReference>
<evidence type="ECO:0000259" key="1">
    <source>
        <dbReference type="Pfam" id="PF13847"/>
    </source>
</evidence>
<feature type="domain" description="Methyltransferase" evidence="1">
    <location>
        <begin position="73"/>
        <end position="196"/>
    </location>
</feature>
<dbReference type="Pfam" id="PF13847">
    <property type="entry name" value="Methyltransf_31"/>
    <property type="match status" value="1"/>
</dbReference>
<dbReference type="InterPro" id="IPR025714">
    <property type="entry name" value="Methyltranfer_dom"/>
</dbReference>
<dbReference type="InterPro" id="IPR029063">
    <property type="entry name" value="SAM-dependent_MTases_sf"/>
</dbReference>
<protein>
    <recommendedName>
        <fullName evidence="1">Methyltransferase domain-containing protein</fullName>
    </recommendedName>
</protein>